<gene>
    <name evidence="1" type="ORF">H1P_470032</name>
</gene>
<proteinExistence type="predicted"/>
<keyword evidence="2" id="KW-1185">Reference proteome</keyword>
<protein>
    <submittedName>
        <fullName evidence="1">Uncharacterized protein</fullName>
    </submittedName>
</protein>
<sequence length="86" mass="10020">MRDVVLLLKQLVEREEITLRLIIDCLYDVGLVNLVNKKVRNRHLNRCLKAIATMPKPILRVFALRWVKKNVPGLVANWLEGQVSFK</sequence>
<evidence type="ECO:0000313" key="2">
    <source>
        <dbReference type="Proteomes" id="UP000320055"/>
    </source>
</evidence>
<evidence type="ECO:0000313" key="1">
    <source>
        <dbReference type="EMBL" id="VEP16619.1"/>
    </source>
</evidence>
<organism evidence="1 2">
    <name type="scientific">Hyella patelloides LEGE 07179</name>
    <dbReference type="NCBI Taxonomy" id="945734"/>
    <lineage>
        <taxon>Bacteria</taxon>
        <taxon>Bacillati</taxon>
        <taxon>Cyanobacteriota</taxon>
        <taxon>Cyanophyceae</taxon>
        <taxon>Pleurocapsales</taxon>
        <taxon>Hyellaceae</taxon>
        <taxon>Hyella</taxon>
    </lineage>
</organism>
<reference evidence="1 2" key="1">
    <citation type="submission" date="2019-01" db="EMBL/GenBank/DDBJ databases">
        <authorList>
            <person name="Brito A."/>
        </authorList>
    </citation>
    <scope>NUCLEOTIDE SEQUENCE [LARGE SCALE GENOMIC DNA]</scope>
    <source>
        <strain evidence="1">1</strain>
    </source>
</reference>
<name>A0A563VYW6_9CYAN</name>
<dbReference type="AlphaFoldDB" id="A0A563VYW6"/>
<accession>A0A563VYW6</accession>
<dbReference type="Proteomes" id="UP000320055">
    <property type="component" value="Unassembled WGS sequence"/>
</dbReference>
<dbReference type="EMBL" id="CAACVJ010000412">
    <property type="protein sequence ID" value="VEP16619.1"/>
    <property type="molecule type" value="Genomic_DNA"/>
</dbReference>